<keyword evidence="2" id="KW-1185">Reference proteome</keyword>
<reference evidence="2" key="2">
    <citation type="submission" date="2015-01" db="EMBL/GenBank/DDBJ databases">
        <title>Evolutionary Origins and Diversification of the Mycorrhizal Mutualists.</title>
        <authorList>
            <consortium name="DOE Joint Genome Institute"/>
            <consortium name="Mycorrhizal Genomics Consortium"/>
            <person name="Kohler A."/>
            <person name="Kuo A."/>
            <person name="Nagy L.G."/>
            <person name="Floudas D."/>
            <person name="Copeland A."/>
            <person name="Barry K.W."/>
            <person name="Cichocki N."/>
            <person name="Veneault-Fourrey C."/>
            <person name="LaButti K."/>
            <person name="Lindquist E.A."/>
            <person name="Lipzen A."/>
            <person name="Lundell T."/>
            <person name="Morin E."/>
            <person name="Murat C."/>
            <person name="Riley R."/>
            <person name="Ohm R."/>
            <person name="Sun H."/>
            <person name="Tunlid A."/>
            <person name="Henrissat B."/>
            <person name="Grigoriev I.V."/>
            <person name="Hibbett D.S."/>
            <person name="Martin F."/>
        </authorList>
    </citation>
    <scope>NUCLEOTIDE SEQUENCE [LARGE SCALE GENOMIC DNA]</scope>
    <source>
        <strain evidence="2">Ve08.2h10</strain>
    </source>
</reference>
<gene>
    <name evidence="1" type="ORF">PAXRUDRAFT_162031</name>
</gene>
<dbReference type="InParanoid" id="A0A0D0C898"/>
<dbReference type="OrthoDB" id="2693113at2759"/>
<dbReference type="AlphaFoldDB" id="A0A0D0C898"/>
<reference evidence="1 2" key="1">
    <citation type="submission" date="2014-04" db="EMBL/GenBank/DDBJ databases">
        <authorList>
            <consortium name="DOE Joint Genome Institute"/>
            <person name="Kuo A."/>
            <person name="Kohler A."/>
            <person name="Jargeat P."/>
            <person name="Nagy L.G."/>
            <person name="Floudas D."/>
            <person name="Copeland A."/>
            <person name="Barry K.W."/>
            <person name="Cichocki N."/>
            <person name="Veneault-Fourrey C."/>
            <person name="LaButti K."/>
            <person name="Lindquist E.A."/>
            <person name="Lipzen A."/>
            <person name="Lundell T."/>
            <person name="Morin E."/>
            <person name="Murat C."/>
            <person name="Sun H."/>
            <person name="Tunlid A."/>
            <person name="Henrissat B."/>
            <person name="Grigoriev I.V."/>
            <person name="Hibbett D.S."/>
            <person name="Martin F."/>
            <person name="Nordberg H.P."/>
            <person name="Cantor M.N."/>
            <person name="Hua S.X."/>
        </authorList>
    </citation>
    <scope>NUCLEOTIDE SEQUENCE [LARGE SCALE GENOMIC DNA]</scope>
    <source>
        <strain evidence="1 2">Ve08.2h10</strain>
    </source>
</reference>
<protein>
    <submittedName>
        <fullName evidence="1">Uncharacterized protein</fullName>
    </submittedName>
</protein>
<proteinExistence type="predicted"/>
<evidence type="ECO:0000313" key="2">
    <source>
        <dbReference type="Proteomes" id="UP000054538"/>
    </source>
</evidence>
<name>A0A0D0C898_9AGAM</name>
<evidence type="ECO:0000313" key="1">
    <source>
        <dbReference type="EMBL" id="KIK79167.1"/>
    </source>
</evidence>
<dbReference type="EMBL" id="KN826358">
    <property type="protein sequence ID" value="KIK79167.1"/>
    <property type="molecule type" value="Genomic_DNA"/>
</dbReference>
<accession>A0A0D0C898</accession>
<dbReference type="Proteomes" id="UP000054538">
    <property type="component" value="Unassembled WGS sequence"/>
</dbReference>
<dbReference type="HOGENOM" id="CLU_1540554_0_0_1"/>
<organism evidence="1 2">
    <name type="scientific">Paxillus rubicundulus Ve08.2h10</name>
    <dbReference type="NCBI Taxonomy" id="930991"/>
    <lineage>
        <taxon>Eukaryota</taxon>
        <taxon>Fungi</taxon>
        <taxon>Dikarya</taxon>
        <taxon>Basidiomycota</taxon>
        <taxon>Agaricomycotina</taxon>
        <taxon>Agaricomycetes</taxon>
        <taxon>Agaricomycetidae</taxon>
        <taxon>Boletales</taxon>
        <taxon>Paxilineae</taxon>
        <taxon>Paxillaceae</taxon>
        <taxon>Paxillus</taxon>
    </lineage>
</organism>
<sequence length="174" mass="20051">MPSDFDWATLPLNDLTHCLVVLHLDILTKYIWCLLAQRRPTLNSRSRQKTCNGLIIHICEWLKYLLTVGYSMVCDILLCYLPFTAPSALPDSHYILLILKHEYGDLVIQHLSCTLPSKSEDLEIQWQIEWPTAIPVQTTMQCLRQYCEGSKWSEPSVCAVCMFSMGCFCDTNSW</sequence>